<feature type="non-terminal residue" evidence="1">
    <location>
        <position position="1"/>
    </location>
</feature>
<accession>A0AA35K492</accession>
<dbReference type="EMBL" id="OX395128">
    <property type="protein sequence ID" value="CAI5770659.1"/>
    <property type="molecule type" value="Genomic_DNA"/>
</dbReference>
<sequence length="98" mass="11144">LKLLCEDLKQKEENGADLLGAGLPVGSRMPHKNLPLLLESMEFFKEQECYEFLYMQATNGQRSLKCPLDYVMAIQGSAALFRTYEERALCPCEHVQDS</sequence>
<protein>
    <submittedName>
        <fullName evidence="1">Uncharacterized protein</fullName>
    </submittedName>
</protein>
<name>A0AA35K492_9SAUR</name>
<gene>
    <name evidence="1" type="ORF">PODLI_1B026640</name>
</gene>
<reference evidence="1" key="1">
    <citation type="submission" date="2022-12" db="EMBL/GenBank/DDBJ databases">
        <authorList>
            <person name="Alioto T."/>
            <person name="Alioto T."/>
            <person name="Gomez Garrido J."/>
        </authorList>
    </citation>
    <scope>NUCLEOTIDE SEQUENCE</scope>
</reference>
<keyword evidence="2" id="KW-1185">Reference proteome</keyword>
<dbReference type="Proteomes" id="UP001178461">
    <property type="component" value="Chromosome 3"/>
</dbReference>
<organism evidence="1 2">
    <name type="scientific">Podarcis lilfordi</name>
    <name type="common">Lilford's wall lizard</name>
    <dbReference type="NCBI Taxonomy" id="74358"/>
    <lineage>
        <taxon>Eukaryota</taxon>
        <taxon>Metazoa</taxon>
        <taxon>Chordata</taxon>
        <taxon>Craniata</taxon>
        <taxon>Vertebrata</taxon>
        <taxon>Euteleostomi</taxon>
        <taxon>Lepidosauria</taxon>
        <taxon>Squamata</taxon>
        <taxon>Bifurcata</taxon>
        <taxon>Unidentata</taxon>
        <taxon>Episquamata</taxon>
        <taxon>Laterata</taxon>
        <taxon>Lacertibaenia</taxon>
        <taxon>Lacertidae</taxon>
        <taxon>Podarcis</taxon>
    </lineage>
</organism>
<dbReference type="AlphaFoldDB" id="A0AA35K492"/>
<evidence type="ECO:0000313" key="2">
    <source>
        <dbReference type="Proteomes" id="UP001178461"/>
    </source>
</evidence>
<proteinExistence type="predicted"/>
<evidence type="ECO:0000313" key="1">
    <source>
        <dbReference type="EMBL" id="CAI5770659.1"/>
    </source>
</evidence>